<evidence type="ECO:0000256" key="5">
    <source>
        <dbReference type="ARBA" id="ARBA00022840"/>
    </source>
</evidence>
<feature type="repeat" description="ANK" evidence="6">
    <location>
        <begin position="655"/>
        <end position="687"/>
    </location>
</feature>
<evidence type="ECO:0000313" key="11">
    <source>
        <dbReference type="Proteomes" id="UP000027195"/>
    </source>
</evidence>
<accession>A0A067MS68</accession>
<dbReference type="GO" id="GO:0004674">
    <property type="term" value="F:protein serine/threonine kinase activity"/>
    <property type="evidence" value="ECO:0007669"/>
    <property type="project" value="TreeGrafter"/>
</dbReference>
<dbReference type="InterPro" id="IPR011009">
    <property type="entry name" value="Kinase-like_dom_sf"/>
</dbReference>
<dbReference type="InterPro" id="IPR013087">
    <property type="entry name" value="Znf_C2H2_type"/>
</dbReference>
<evidence type="ECO:0008006" key="12">
    <source>
        <dbReference type="Google" id="ProtNLM"/>
    </source>
</evidence>
<keyword evidence="7" id="KW-0862">Zinc</keyword>
<gene>
    <name evidence="10" type="ORF">BOTBODRAFT_127493</name>
</gene>
<sequence>MRRFSYPSPTPALPQPHARHIADNNLNSGAPPLQVKRSDISITAQNFVLNDNFDLASIEAQCASILGLRPLIDTLREIVDTYGKLKYHREKCKLVSKRSMALLLAIKEKWDPKDERFRPRVDAALLIMRDIWRSLESWINLNSFRSFTNQWIIASDIEYRMGRLDKCAAFFESTELSDSQWRRELAVACEHDLQALEKALRDQDEMKDSNQINQQILGNLMWDMQNQLRKETVESERQELRHRLLVVQNVSRKPLPITILRGKIECEVKAERNAVAKGEGWELWEGIWLGQKKAALILLCGADIQLTHKLWRGQLETRCGLANPYILPLYGICNDDNLGPYLVFPWCENGNAVTYLKKNPNADRIKLCLEIAYGLQYLHSRRVPIVHGRLVATNVLVSGEGTPLLASFFGLLDLPDYSFVFHAETSRDLHLMAPEAGQVGSSTACDIWAWAMTSLELLSGKQPFSELSMGDVRDHQGPFRCEQCEEVFGAQTALNYHVLSEHKHLHYGCPYDGCGKCYARKAEVQNHYVSQHGSSVPLMAIEGKHPRRGDHQCPELDDTMWSLLASCWNVNASERPNIDQVVDQMKVLYLASASKNSSDDRPLHSLSSPHSSLDALATTVDVDAPMSTQYSVSSKSVAAHPPPKVYGDVHACDINGQTVLHLAVVASDKDKCAQLLQDGADMTKLDNSGSSSIAYAAEKQSPEILEILLKHGTASTESPTFENEILRVVERIRKDMSGTENKQRTAEINMKLLSSIYSHTTIFPPTYELWEYEIETGGRVARGGYGDCYRGTLWGKHPVALKYLKIQNTDMEDNKHLGENARKPNVLISESGDARLADFGLSKTEEENQSSYSSAFHRAGNPRWMAPELLTEETVRTTTTDVFSFGRLIIEVLTGQHPFPELRGHRVTLVAAMGKLPDRPVGKAVARGLDDNVWALVQDCCNISPELRPTISSAISRLRAAHTTRRSTLS</sequence>
<comment type="similarity">
    <text evidence="1">Belongs to the protein kinase superfamily. TKL Ser/Thr protein kinase family.</text>
</comment>
<name>A0A067MS68_BOTB1</name>
<feature type="domain" description="Protein kinase" evidence="8">
    <location>
        <begin position="680"/>
        <end position="965"/>
    </location>
</feature>
<dbReference type="InParanoid" id="A0A067MS68"/>
<dbReference type="Gene3D" id="1.10.510.10">
    <property type="entry name" value="Transferase(Phosphotransferase) domain 1"/>
    <property type="match status" value="2"/>
</dbReference>
<evidence type="ECO:0000256" key="2">
    <source>
        <dbReference type="ARBA" id="ARBA00022679"/>
    </source>
</evidence>
<dbReference type="OrthoDB" id="5406014at2759"/>
<keyword evidence="3" id="KW-0547">Nucleotide-binding</keyword>
<dbReference type="PANTHER" id="PTHR44329">
    <property type="entry name" value="SERINE/THREONINE-PROTEIN KINASE TNNI3K-RELATED"/>
    <property type="match status" value="1"/>
</dbReference>
<evidence type="ECO:0000259" key="8">
    <source>
        <dbReference type="PROSITE" id="PS50011"/>
    </source>
</evidence>
<dbReference type="EMBL" id="KL198021">
    <property type="protein sequence ID" value="KDQ18588.1"/>
    <property type="molecule type" value="Genomic_DNA"/>
</dbReference>
<keyword evidence="5" id="KW-0067">ATP-binding</keyword>
<organism evidence="10 11">
    <name type="scientific">Botryobasidium botryosum (strain FD-172 SS1)</name>
    <dbReference type="NCBI Taxonomy" id="930990"/>
    <lineage>
        <taxon>Eukaryota</taxon>
        <taxon>Fungi</taxon>
        <taxon>Dikarya</taxon>
        <taxon>Basidiomycota</taxon>
        <taxon>Agaricomycotina</taxon>
        <taxon>Agaricomycetes</taxon>
        <taxon>Cantharellales</taxon>
        <taxon>Botryobasidiaceae</taxon>
        <taxon>Botryobasidium</taxon>
    </lineage>
</organism>
<dbReference type="InterPro" id="IPR001245">
    <property type="entry name" value="Ser-Thr/Tyr_kinase_cat_dom"/>
</dbReference>
<proteinExistence type="inferred from homology"/>
<dbReference type="PROSITE" id="PS50297">
    <property type="entry name" value="ANK_REP_REGION"/>
    <property type="match status" value="1"/>
</dbReference>
<dbReference type="Gene3D" id="3.30.160.60">
    <property type="entry name" value="Classic Zinc Finger"/>
    <property type="match status" value="1"/>
</dbReference>
<feature type="domain" description="C2H2-type" evidence="9">
    <location>
        <begin position="507"/>
        <end position="537"/>
    </location>
</feature>
<dbReference type="AlphaFoldDB" id="A0A067MS68"/>
<evidence type="ECO:0000256" key="6">
    <source>
        <dbReference type="PROSITE-ProRule" id="PRU00023"/>
    </source>
</evidence>
<evidence type="ECO:0000256" key="3">
    <source>
        <dbReference type="ARBA" id="ARBA00022741"/>
    </source>
</evidence>
<dbReference type="SUPFAM" id="SSF56112">
    <property type="entry name" value="Protein kinase-like (PK-like)"/>
    <property type="match status" value="2"/>
</dbReference>
<feature type="domain" description="Protein kinase" evidence="8">
    <location>
        <begin position="269"/>
        <end position="588"/>
    </location>
</feature>
<keyword evidence="2" id="KW-0808">Transferase</keyword>
<protein>
    <recommendedName>
        <fullName evidence="12">Protein kinase domain-containing protein</fullName>
    </recommendedName>
</protein>
<evidence type="ECO:0000313" key="10">
    <source>
        <dbReference type="EMBL" id="KDQ18588.1"/>
    </source>
</evidence>
<keyword evidence="11" id="KW-1185">Reference proteome</keyword>
<keyword evidence="7" id="KW-0863">Zinc-finger</keyword>
<dbReference type="InterPro" id="IPR059179">
    <property type="entry name" value="MLKL-like_MCAfunc"/>
</dbReference>
<keyword evidence="4" id="KW-0418">Kinase</keyword>
<dbReference type="InterPro" id="IPR000719">
    <property type="entry name" value="Prot_kinase_dom"/>
</dbReference>
<dbReference type="STRING" id="930990.A0A067MS68"/>
<dbReference type="Pfam" id="PF12796">
    <property type="entry name" value="Ank_2"/>
    <property type="match status" value="1"/>
</dbReference>
<dbReference type="PROSITE" id="PS00028">
    <property type="entry name" value="ZINC_FINGER_C2H2_1"/>
    <property type="match status" value="2"/>
</dbReference>
<dbReference type="Proteomes" id="UP000027195">
    <property type="component" value="Unassembled WGS sequence"/>
</dbReference>
<keyword evidence="7" id="KW-0479">Metal-binding</keyword>
<reference evidence="11" key="1">
    <citation type="journal article" date="2014" name="Proc. Natl. Acad. Sci. U.S.A.">
        <title>Extensive sampling of basidiomycete genomes demonstrates inadequacy of the white-rot/brown-rot paradigm for wood decay fungi.</title>
        <authorList>
            <person name="Riley R."/>
            <person name="Salamov A.A."/>
            <person name="Brown D.W."/>
            <person name="Nagy L.G."/>
            <person name="Floudas D."/>
            <person name="Held B.W."/>
            <person name="Levasseur A."/>
            <person name="Lombard V."/>
            <person name="Morin E."/>
            <person name="Otillar R."/>
            <person name="Lindquist E.A."/>
            <person name="Sun H."/>
            <person name="LaButti K.M."/>
            <person name="Schmutz J."/>
            <person name="Jabbour D."/>
            <person name="Luo H."/>
            <person name="Baker S.E."/>
            <person name="Pisabarro A.G."/>
            <person name="Walton J.D."/>
            <person name="Blanchette R.A."/>
            <person name="Henrissat B."/>
            <person name="Martin F."/>
            <person name="Cullen D."/>
            <person name="Hibbett D.S."/>
            <person name="Grigoriev I.V."/>
        </authorList>
    </citation>
    <scope>NUCLEOTIDE SEQUENCE [LARGE SCALE GENOMIC DNA]</scope>
    <source>
        <strain evidence="11">FD-172 SS1</strain>
    </source>
</reference>
<dbReference type="SMART" id="SM00248">
    <property type="entry name" value="ANK"/>
    <property type="match status" value="2"/>
</dbReference>
<evidence type="ECO:0000256" key="7">
    <source>
        <dbReference type="PROSITE-ProRule" id="PRU00042"/>
    </source>
</evidence>
<dbReference type="SUPFAM" id="SSF57667">
    <property type="entry name" value="beta-beta-alpha zinc fingers"/>
    <property type="match status" value="1"/>
</dbReference>
<dbReference type="InterPro" id="IPR051681">
    <property type="entry name" value="Ser/Thr_Kinases-Pseudokinases"/>
</dbReference>
<evidence type="ECO:0000256" key="1">
    <source>
        <dbReference type="ARBA" id="ARBA00005843"/>
    </source>
</evidence>
<evidence type="ECO:0000259" key="9">
    <source>
        <dbReference type="PROSITE" id="PS50157"/>
    </source>
</evidence>
<dbReference type="PROSITE" id="PS50157">
    <property type="entry name" value="ZINC_FINGER_C2H2_2"/>
    <property type="match status" value="2"/>
</dbReference>
<keyword evidence="6" id="KW-0040">ANK repeat</keyword>
<dbReference type="InterPro" id="IPR002110">
    <property type="entry name" value="Ankyrin_rpt"/>
</dbReference>
<evidence type="ECO:0000256" key="4">
    <source>
        <dbReference type="ARBA" id="ARBA00022777"/>
    </source>
</evidence>
<dbReference type="CDD" id="cd21037">
    <property type="entry name" value="MLKL_NTD"/>
    <property type="match status" value="1"/>
</dbReference>
<dbReference type="PANTHER" id="PTHR44329:SF288">
    <property type="entry name" value="MITOGEN-ACTIVATED PROTEIN KINASE KINASE KINASE 20"/>
    <property type="match status" value="1"/>
</dbReference>
<dbReference type="InterPro" id="IPR036236">
    <property type="entry name" value="Znf_C2H2_sf"/>
</dbReference>
<dbReference type="PROSITE" id="PS50088">
    <property type="entry name" value="ANK_REPEAT"/>
    <property type="match status" value="1"/>
</dbReference>
<dbReference type="Gene3D" id="1.25.40.20">
    <property type="entry name" value="Ankyrin repeat-containing domain"/>
    <property type="match status" value="1"/>
</dbReference>
<dbReference type="GO" id="GO:0008270">
    <property type="term" value="F:zinc ion binding"/>
    <property type="evidence" value="ECO:0007669"/>
    <property type="project" value="UniProtKB-KW"/>
</dbReference>
<dbReference type="PROSITE" id="PS50011">
    <property type="entry name" value="PROTEIN_KINASE_DOM"/>
    <property type="match status" value="2"/>
</dbReference>
<dbReference type="Pfam" id="PF07714">
    <property type="entry name" value="PK_Tyr_Ser-Thr"/>
    <property type="match status" value="2"/>
</dbReference>
<dbReference type="HOGENOM" id="CLU_314477_0_0_1"/>
<dbReference type="SUPFAM" id="SSF48403">
    <property type="entry name" value="Ankyrin repeat"/>
    <property type="match status" value="1"/>
</dbReference>
<dbReference type="InterPro" id="IPR036770">
    <property type="entry name" value="Ankyrin_rpt-contain_sf"/>
</dbReference>
<feature type="domain" description="C2H2-type" evidence="9">
    <location>
        <begin position="479"/>
        <end position="502"/>
    </location>
</feature>
<dbReference type="SMART" id="SM00355">
    <property type="entry name" value="ZnF_C2H2"/>
    <property type="match status" value="2"/>
</dbReference>
<dbReference type="GO" id="GO:0005524">
    <property type="term" value="F:ATP binding"/>
    <property type="evidence" value="ECO:0007669"/>
    <property type="project" value="UniProtKB-KW"/>
</dbReference>